<dbReference type="InterPro" id="IPR045584">
    <property type="entry name" value="Pilin-like"/>
</dbReference>
<protein>
    <submittedName>
        <fullName evidence="2">Prepilin-type N-terminal cleavage/methylation domain-containing protein</fullName>
    </submittedName>
</protein>
<keyword evidence="1" id="KW-0472">Membrane</keyword>
<dbReference type="SUPFAM" id="SSF54523">
    <property type="entry name" value="Pili subunits"/>
    <property type="match status" value="1"/>
</dbReference>
<keyword evidence="1" id="KW-0812">Transmembrane</keyword>
<reference evidence="2 3" key="1">
    <citation type="submission" date="2020-04" db="EMBL/GenBank/DDBJ databases">
        <authorList>
            <person name="Hitch T.C.A."/>
            <person name="Wylensek D."/>
            <person name="Clavel T."/>
        </authorList>
    </citation>
    <scope>NUCLEOTIDE SEQUENCE [LARGE SCALE GENOMIC DNA]</scope>
    <source>
        <strain evidence="2 3">COR2-253-APC-1A</strain>
    </source>
</reference>
<evidence type="ECO:0000313" key="2">
    <source>
        <dbReference type="EMBL" id="NMD86071.1"/>
    </source>
</evidence>
<organism evidence="2 3">
    <name type="scientific">Victivallis vadensis</name>
    <dbReference type="NCBI Taxonomy" id="172901"/>
    <lineage>
        <taxon>Bacteria</taxon>
        <taxon>Pseudomonadati</taxon>
        <taxon>Lentisphaerota</taxon>
        <taxon>Lentisphaeria</taxon>
        <taxon>Victivallales</taxon>
        <taxon>Victivallaceae</taxon>
        <taxon>Victivallis</taxon>
    </lineage>
</organism>
<comment type="caution">
    <text evidence="2">The sequence shown here is derived from an EMBL/GenBank/DDBJ whole genome shotgun (WGS) entry which is preliminary data.</text>
</comment>
<dbReference type="Proteomes" id="UP000576225">
    <property type="component" value="Unassembled WGS sequence"/>
</dbReference>
<keyword evidence="1" id="KW-1133">Transmembrane helix</keyword>
<dbReference type="RefSeq" id="WP_168961931.1">
    <property type="nucleotide sequence ID" value="NZ_JABAEW010000007.1"/>
</dbReference>
<gene>
    <name evidence="2" type="ORF">HF882_05680</name>
</gene>
<sequence length="247" mass="27478">MERKFTLIELLVVIAIIAILAGMLLPALNQARQKAYAISCSGNLKQIGTAGTLYGDDFEGCTVPTMAPTDAGSSSEDKMRHVNLWPGKLRSYLGLPTSADASGYYIESSRQYKPMFCPNIRDEFGYGHNAQYLSIQTNPNLGNRNDYNKYIKYGHFKKPSSVVFVGDKYIGKDDPRYNDDEHWSPMLGTGGWGFKQGGGWSTLAFRHGTKTNVVWLDGHVSAMDANSGIVTRSSYDQECDINYWGRQ</sequence>
<proteinExistence type="predicted"/>
<dbReference type="EMBL" id="JABAEW010000007">
    <property type="protein sequence ID" value="NMD86071.1"/>
    <property type="molecule type" value="Genomic_DNA"/>
</dbReference>
<dbReference type="InterPro" id="IPR012902">
    <property type="entry name" value="N_methyl_site"/>
</dbReference>
<evidence type="ECO:0000256" key="1">
    <source>
        <dbReference type="SAM" id="Phobius"/>
    </source>
</evidence>
<dbReference type="NCBIfam" id="TIGR02532">
    <property type="entry name" value="IV_pilin_GFxxxE"/>
    <property type="match status" value="1"/>
</dbReference>
<accession>A0A848ASV2</accession>
<name>A0A848ASV2_9BACT</name>
<dbReference type="Gene3D" id="3.30.700.10">
    <property type="entry name" value="Glycoprotein, Type 4 Pilin"/>
    <property type="match status" value="1"/>
</dbReference>
<dbReference type="PANTHER" id="PTHR30093">
    <property type="entry name" value="GENERAL SECRETION PATHWAY PROTEIN G"/>
    <property type="match status" value="1"/>
</dbReference>
<feature type="transmembrane region" description="Helical" evidence="1">
    <location>
        <begin position="7"/>
        <end position="28"/>
    </location>
</feature>
<dbReference type="Pfam" id="PF07963">
    <property type="entry name" value="N_methyl"/>
    <property type="match status" value="1"/>
</dbReference>
<dbReference type="AlphaFoldDB" id="A0A848ASV2"/>
<evidence type="ECO:0000313" key="3">
    <source>
        <dbReference type="Proteomes" id="UP000576225"/>
    </source>
</evidence>